<keyword evidence="2" id="KW-0472">Membrane</keyword>
<organism evidence="3 4">
    <name type="scientific">Nocardiopsis aegyptia</name>
    <dbReference type="NCBI Taxonomy" id="220378"/>
    <lineage>
        <taxon>Bacteria</taxon>
        <taxon>Bacillati</taxon>
        <taxon>Actinomycetota</taxon>
        <taxon>Actinomycetes</taxon>
        <taxon>Streptosporangiales</taxon>
        <taxon>Nocardiopsidaceae</taxon>
        <taxon>Nocardiopsis</taxon>
    </lineage>
</organism>
<dbReference type="AlphaFoldDB" id="A0A7Z0J837"/>
<comment type="caution">
    <text evidence="3">The sequence shown here is derived from an EMBL/GenBank/DDBJ whole genome shotgun (WGS) entry which is preliminary data.</text>
</comment>
<feature type="compositionally biased region" description="Pro residues" evidence="1">
    <location>
        <begin position="1"/>
        <end position="11"/>
    </location>
</feature>
<dbReference type="RefSeq" id="WP_246406007.1">
    <property type="nucleotide sequence ID" value="NZ_JACCFS010000001.1"/>
</dbReference>
<proteinExistence type="predicted"/>
<evidence type="ECO:0000256" key="2">
    <source>
        <dbReference type="SAM" id="Phobius"/>
    </source>
</evidence>
<feature type="transmembrane region" description="Helical" evidence="2">
    <location>
        <begin position="58"/>
        <end position="82"/>
    </location>
</feature>
<feature type="region of interest" description="Disordered" evidence="1">
    <location>
        <begin position="239"/>
        <end position="297"/>
    </location>
</feature>
<keyword evidence="4" id="KW-1185">Reference proteome</keyword>
<feature type="compositionally biased region" description="Low complexity" evidence="1">
    <location>
        <begin position="12"/>
        <end position="23"/>
    </location>
</feature>
<accession>A0A7Z0J837</accession>
<feature type="transmembrane region" description="Helical" evidence="2">
    <location>
        <begin position="196"/>
        <end position="221"/>
    </location>
</feature>
<dbReference type="Proteomes" id="UP000572051">
    <property type="component" value="Unassembled WGS sequence"/>
</dbReference>
<name>A0A7Z0J837_9ACTN</name>
<reference evidence="3 4" key="1">
    <citation type="submission" date="2020-07" db="EMBL/GenBank/DDBJ databases">
        <title>Sequencing the genomes of 1000 actinobacteria strains.</title>
        <authorList>
            <person name="Klenk H.-P."/>
        </authorList>
    </citation>
    <scope>NUCLEOTIDE SEQUENCE [LARGE SCALE GENOMIC DNA]</scope>
    <source>
        <strain evidence="3 4">DSM 44442</strain>
    </source>
</reference>
<gene>
    <name evidence="3" type="ORF">HNR10_000417</name>
</gene>
<evidence type="ECO:0000313" key="4">
    <source>
        <dbReference type="Proteomes" id="UP000572051"/>
    </source>
</evidence>
<feature type="compositionally biased region" description="Pro residues" evidence="1">
    <location>
        <begin position="244"/>
        <end position="260"/>
    </location>
</feature>
<evidence type="ECO:0000256" key="1">
    <source>
        <dbReference type="SAM" id="MobiDB-lite"/>
    </source>
</evidence>
<feature type="compositionally biased region" description="Pro residues" evidence="1">
    <location>
        <begin position="24"/>
        <end position="44"/>
    </location>
</feature>
<sequence>MSFPSPPPHGPAPGEAAAYAQNPHPRPAYPQAPVPYAHVPPRPGPVIDGGDLRPGTRWYWIGGLTIPIGGLVALVVFLGLLFSATAEPELIAEFQGGDSATFQVEEGQEGHWGLYVEGDANRYACELDTPSGPGSGNDNLDTAPYSYSGMAYDSWRLTAGLSTPEPGEYELRCDDLHSGTYGIGTLEQVASAETKLISGVLFLVVLGPLSVIAGVVVLVVTGARRSSHRARLVQEWMRSAGAPQGPPAEPSPGHGPPVGGPPGYGAPGGGPPGDSPSVGGSHGDGSPVGGPPEGPQH</sequence>
<protein>
    <submittedName>
        <fullName evidence="3">Uncharacterized protein</fullName>
    </submittedName>
</protein>
<keyword evidence="2" id="KW-0812">Transmembrane</keyword>
<keyword evidence="2" id="KW-1133">Transmembrane helix</keyword>
<dbReference type="EMBL" id="JACCFS010000001">
    <property type="protein sequence ID" value="NYJ32536.1"/>
    <property type="molecule type" value="Genomic_DNA"/>
</dbReference>
<evidence type="ECO:0000313" key="3">
    <source>
        <dbReference type="EMBL" id="NYJ32536.1"/>
    </source>
</evidence>
<feature type="region of interest" description="Disordered" evidence="1">
    <location>
        <begin position="1"/>
        <end position="48"/>
    </location>
</feature>